<dbReference type="InterPro" id="IPR010979">
    <property type="entry name" value="Ribosomal_uS13-like_H2TH"/>
</dbReference>
<dbReference type="GO" id="GO:0140078">
    <property type="term" value="F:class I DNA-(apurinic or apyrimidinic site) endonuclease activity"/>
    <property type="evidence" value="ECO:0007669"/>
    <property type="project" value="UniProtKB-EC"/>
</dbReference>
<keyword evidence="8 15" id="KW-0862">Zinc</keyword>
<dbReference type="InterPro" id="IPR015886">
    <property type="entry name" value="H2TH_FPG"/>
</dbReference>
<dbReference type="RefSeq" id="WP_026391195.1">
    <property type="nucleotide sequence ID" value="NZ_LR215048.1"/>
</dbReference>
<evidence type="ECO:0000256" key="4">
    <source>
        <dbReference type="ARBA" id="ARBA00022723"/>
    </source>
</evidence>
<evidence type="ECO:0000259" key="17">
    <source>
        <dbReference type="PROSITE" id="PS51068"/>
    </source>
</evidence>
<dbReference type="SMART" id="SM01232">
    <property type="entry name" value="H2TH"/>
    <property type="match status" value="1"/>
</dbReference>
<dbReference type="InterPro" id="IPR020629">
    <property type="entry name" value="FPG_Glyclase"/>
</dbReference>
<evidence type="ECO:0000313" key="19">
    <source>
        <dbReference type="Proteomes" id="UP000289841"/>
    </source>
</evidence>
<organism evidence="18 19">
    <name type="scientific">Haploplasma axanthum</name>
    <name type="common">Acholeplasma axanthum</name>
    <dbReference type="NCBI Taxonomy" id="29552"/>
    <lineage>
        <taxon>Bacteria</taxon>
        <taxon>Bacillati</taxon>
        <taxon>Mycoplasmatota</taxon>
        <taxon>Mollicutes</taxon>
        <taxon>Acholeplasmatales</taxon>
        <taxon>Acholeplasmataceae</taxon>
        <taxon>Haploplasma</taxon>
    </lineage>
</organism>
<feature type="active site" description="Proton donor" evidence="15">
    <location>
        <position position="3"/>
    </location>
</feature>
<sequence>MPELPEVEVVRNQLKKQVLNKKIIKVESFHDNIVNGNINEFISILTGNKFIDVERYGKFLVFILDDWHVLISHLRMEGKYHIRNVNEERNKHEHIIFTFEDGTTLRYHDTRKFGKMDLRTKGNYLKVMPLIQLGPEPKDMKLGELYNKIKKQNKPVKVSLLDQTIIAGLGNIYVDETLFMSKIHPTRLSSSISLEEANNITLNARKVLDKALLLGGTTIRTFSATDVHGRFQNELLVHTKKGEPCPVCGNEIIKIVVGGRGTYVCESCQK</sequence>
<dbReference type="PROSITE" id="PS51068">
    <property type="entry name" value="FPG_CAT"/>
    <property type="match status" value="1"/>
</dbReference>
<dbReference type="SUPFAM" id="SSF46946">
    <property type="entry name" value="S13-like H2TH domain"/>
    <property type="match status" value="1"/>
</dbReference>
<evidence type="ECO:0000256" key="11">
    <source>
        <dbReference type="ARBA" id="ARBA00023239"/>
    </source>
</evidence>
<evidence type="ECO:0000256" key="5">
    <source>
        <dbReference type="ARBA" id="ARBA00022763"/>
    </source>
</evidence>
<comment type="subunit">
    <text evidence="3 15">Monomer.</text>
</comment>
<evidence type="ECO:0000256" key="1">
    <source>
        <dbReference type="ARBA" id="ARBA00001668"/>
    </source>
</evidence>
<evidence type="ECO:0000256" key="12">
    <source>
        <dbReference type="ARBA" id="ARBA00023268"/>
    </source>
</evidence>
<keyword evidence="4 15" id="KW-0479">Metal-binding</keyword>
<dbReference type="GO" id="GO:0006284">
    <property type="term" value="P:base-excision repair"/>
    <property type="evidence" value="ECO:0007669"/>
    <property type="project" value="InterPro"/>
</dbReference>
<keyword evidence="19" id="KW-1185">Reference proteome</keyword>
<dbReference type="OrthoDB" id="9800855at2"/>
<keyword evidence="10 15" id="KW-0234">DNA repair</keyword>
<keyword evidence="6 15" id="KW-0863">Zinc-finger</keyword>
<dbReference type="InterPro" id="IPR000214">
    <property type="entry name" value="Znf_DNA_glyclase/AP_lyase"/>
</dbReference>
<dbReference type="Gene3D" id="1.10.8.50">
    <property type="match status" value="1"/>
</dbReference>
<dbReference type="InterPro" id="IPR035937">
    <property type="entry name" value="FPG_N"/>
</dbReference>
<evidence type="ECO:0000256" key="8">
    <source>
        <dbReference type="ARBA" id="ARBA00022833"/>
    </source>
</evidence>
<dbReference type="Pfam" id="PF06831">
    <property type="entry name" value="H2TH"/>
    <property type="match status" value="1"/>
</dbReference>
<comment type="caution">
    <text evidence="15">Lacks conserved residue(s) required for the propagation of feature annotation.</text>
</comment>
<dbReference type="Pfam" id="PF01149">
    <property type="entry name" value="Fapy_DNA_glyco"/>
    <property type="match status" value="1"/>
</dbReference>
<evidence type="ECO:0000256" key="10">
    <source>
        <dbReference type="ARBA" id="ARBA00023204"/>
    </source>
</evidence>
<keyword evidence="11 15" id="KW-0456">Lyase</keyword>
<comment type="function">
    <text evidence="15">Involved in base excision repair of DNA damaged by oxidation or by mutagenic agents. Acts as DNA glycosylase that recognizes and removes damaged bases. Has a preference for oxidized purines, such as 7,8-dihydro-8-oxoguanine (8-oxoG). Has AP (apurinic/apyrimidinic) lyase activity and introduces nicks in the DNA strand. Cleaves the DNA backbone by beta-delta elimination to generate a single-strand break at the site of the removed base with both 3'- and 5'-phosphates.</text>
</comment>
<keyword evidence="5 15" id="KW-0227">DNA damage</keyword>
<evidence type="ECO:0000256" key="14">
    <source>
        <dbReference type="ARBA" id="ARBA00044632"/>
    </source>
</evidence>
<protein>
    <recommendedName>
        <fullName evidence="15">Formamidopyrimidine-DNA glycosylase</fullName>
        <shortName evidence="15">Fapy-DNA glycosylase</shortName>
        <ecNumber evidence="15">3.2.2.23</ecNumber>
    </recommendedName>
    <alternativeName>
        <fullName evidence="15">DNA-(apurinic or apyrimidinic site) lyase MutM</fullName>
        <shortName evidence="15">AP lyase MutM</shortName>
        <ecNumber evidence="15">4.2.99.18</ecNumber>
    </alternativeName>
</protein>
<dbReference type="KEGG" id="aaxa:NCTC10138_00756"/>
<dbReference type="Proteomes" id="UP000289841">
    <property type="component" value="Chromosome"/>
</dbReference>
<dbReference type="AlphaFoldDB" id="A0A449BD87"/>
<comment type="similarity">
    <text evidence="2 15">Belongs to the FPG family.</text>
</comment>
<dbReference type="NCBIfam" id="TIGR00577">
    <property type="entry name" value="fpg"/>
    <property type="match status" value="1"/>
</dbReference>
<feature type="binding site" evidence="15">
    <location>
        <position position="92"/>
    </location>
    <ligand>
        <name>DNA</name>
        <dbReference type="ChEBI" id="CHEBI:16991"/>
    </ligand>
</feature>
<evidence type="ECO:0000256" key="3">
    <source>
        <dbReference type="ARBA" id="ARBA00011245"/>
    </source>
</evidence>
<dbReference type="CDD" id="cd08966">
    <property type="entry name" value="EcFpg-like_N"/>
    <property type="match status" value="1"/>
</dbReference>
<dbReference type="EC" id="3.2.2.23" evidence="15"/>
<dbReference type="PANTHER" id="PTHR22993">
    <property type="entry name" value="FORMAMIDOPYRIMIDINE-DNA GLYCOSYLASE"/>
    <property type="match status" value="1"/>
</dbReference>
<keyword evidence="13 15" id="KW-0326">Glycosidase</keyword>
<evidence type="ECO:0000259" key="16">
    <source>
        <dbReference type="PROSITE" id="PS51066"/>
    </source>
</evidence>
<dbReference type="Gene3D" id="3.20.190.10">
    <property type="entry name" value="MutM-like, N-terminal"/>
    <property type="match status" value="1"/>
</dbReference>
<dbReference type="FunFam" id="1.10.8.50:FF:000003">
    <property type="entry name" value="Formamidopyrimidine-DNA glycosylase"/>
    <property type="match status" value="1"/>
</dbReference>
<feature type="domain" description="Formamidopyrimidine-DNA glycosylase catalytic" evidence="17">
    <location>
        <begin position="2"/>
        <end position="114"/>
    </location>
</feature>
<comment type="cofactor">
    <cofactor evidence="15">
        <name>Zn(2+)</name>
        <dbReference type="ChEBI" id="CHEBI:29105"/>
    </cofactor>
    <text evidence="15">Binds 1 zinc ion per subunit.</text>
</comment>
<dbReference type="HAMAP" id="MF_00103">
    <property type="entry name" value="Fapy_DNA_glycosyl"/>
    <property type="match status" value="1"/>
</dbReference>
<dbReference type="SUPFAM" id="SSF57716">
    <property type="entry name" value="Glucocorticoid receptor-like (DNA-binding domain)"/>
    <property type="match status" value="1"/>
</dbReference>
<evidence type="ECO:0000313" key="18">
    <source>
        <dbReference type="EMBL" id="VEU80387.1"/>
    </source>
</evidence>
<keyword evidence="7 15" id="KW-0378">Hydrolase</keyword>
<dbReference type="GO" id="GO:0034039">
    <property type="term" value="F:8-oxo-7,8-dihydroguanine DNA N-glycosylase activity"/>
    <property type="evidence" value="ECO:0007669"/>
    <property type="project" value="TreeGrafter"/>
</dbReference>
<name>A0A449BD87_HAPAX</name>
<evidence type="ECO:0000256" key="2">
    <source>
        <dbReference type="ARBA" id="ARBA00009409"/>
    </source>
</evidence>
<evidence type="ECO:0000256" key="7">
    <source>
        <dbReference type="ARBA" id="ARBA00022801"/>
    </source>
</evidence>
<dbReference type="InterPro" id="IPR012319">
    <property type="entry name" value="FPG_cat"/>
</dbReference>
<dbReference type="SUPFAM" id="SSF81624">
    <property type="entry name" value="N-terminal domain of MutM-like DNA repair proteins"/>
    <property type="match status" value="1"/>
</dbReference>
<dbReference type="GO" id="GO:0003690">
    <property type="term" value="F:double-stranded DNA binding"/>
    <property type="evidence" value="ECO:0007669"/>
    <property type="project" value="UniProtKB-ARBA"/>
</dbReference>
<comment type="catalytic activity">
    <reaction evidence="1 15">
        <text>Hydrolysis of DNA containing ring-opened 7-methylguanine residues, releasing 2,6-diamino-4-hydroxy-5-(N-methyl)formamidopyrimidine.</text>
        <dbReference type="EC" id="3.2.2.23"/>
    </reaction>
</comment>
<feature type="domain" description="FPG-type" evidence="16">
    <location>
        <begin position="236"/>
        <end position="270"/>
    </location>
</feature>
<accession>A0A449BD87</accession>
<feature type="active site" description="Proton donor; for delta-elimination activity" evidence="15">
    <location>
        <position position="260"/>
    </location>
</feature>
<keyword evidence="12 15" id="KW-0511">Multifunctional enzyme</keyword>
<keyword evidence="9 15" id="KW-0238">DNA-binding</keyword>
<feature type="active site" description="Proton donor; for beta-elimination activity" evidence="15">
    <location>
        <position position="58"/>
    </location>
</feature>
<feature type="binding site" evidence="15">
    <location>
        <position position="111"/>
    </location>
    <ligand>
        <name>DNA</name>
        <dbReference type="ChEBI" id="CHEBI:16991"/>
    </ligand>
</feature>
<feature type="active site" description="Schiff-base intermediate with DNA" evidence="15">
    <location>
        <position position="2"/>
    </location>
</feature>
<evidence type="ECO:0000256" key="6">
    <source>
        <dbReference type="ARBA" id="ARBA00022771"/>
    </source>
</evidence>
<dbReference type="NCBIfam" id="NF002211">
    <property type="entry name" value="PRK01103.1"/>
    <property type="match status" value="1"/>
</dbReference>
<dbReference type="EMBL" id="LR215048">
    <property type="protein sequence ID" value="VEU80387.1"/>
    <property type="molecule type" value="Genomic_DNA"/>
</dbReference>
<comment type="catalytic activity">
    <reaction evidence="14 15">
        <text>2'-deoxyribonucleotide-(2'-deoxyribose 5'-phosphate)-2'-deoxyribonucleotide-DNA = a 3'-end 2'-deoxyribonucleotide-(2,3-dehydro-2,3-deoxyribose 5'-phosphate)-DNA + a 5'-end 5'-phospho-2'-deoxyribonucleoside-DNA + H(+)</text>
        <dbReference type="Rhea" id="RHEA:66592"/>
        <dbReference type="Rhea" id="RHEA-COMP:13180"/>
        <dbReference type="Rhea" id="RHEA-COMP:16897"/>
        <dbReference type="Rhea" id="RHEA-COMP:17067"/>
        <dbReference type="ChEBI" id="CHEBI:15378"/>
        <dbReference type="ChEBI" id="CHEBI:136412"/>
        <dbReference type="ChEBI" id="CHEBI:157695"/>
        <dbReference type="ChEBI" id="CHEBI:167181"/>
        <dbReference type="EC" id="4.2.99.18"/>
    </reaction>
</comment>
<dbReference type="Pfam" id="PF06827">
    <property type="entry name" value="zf-FPG_IleRS"/>
    <property type="match status" value="1"/>
</dbReference>
<proteinExistence type="inferred from homology"/>
<dbReference type="PANTHER" id="PTHR22993:SF9">
    <property type="entry name" value="FORMAMIDOPYRIMIDINE-DNA GLYCOSYLASE"/>
    <property type="match status" value="1"/>
</dbReference>
<dbReference type="InterPro" id="IPR010663">
    <property type="entry name" value="Znf_FPG/IleRS"/>
</dbReference>
<dbReference type="PROSITE" id="PS51066">
    <property type="entry name" value="ZF_FPG_2"/>
    <property type="match status" value="1"/>
</dbReference>
<evidence type="ECO:0000256" key="13">
    <source>
        <dbReference type="ARBA" id="ARBA00023295"/>
    </source>
</evidence>
<dbReference type="GO" id="GO:0008270">
    <property type="term" value="F:zinc ion binding"/>
    <property type="evidence" value="ECO:0007669"/>
    <property type="project" value="UniProtKB-UniRule"/>
</dbReference>
<evidence type="ECO:0000256" key="9">
    <source>
        <dbReference type="ARBA" id="ARBA00023125"/>
    </source>
</evidence>
<dbReference type="SMART" id="SM00898">
    <property type="entry name" value="Fapy_DNA_glyco"/>
    <property type="match status" value="1"/>
</dbReference>
<evidence type="ECO:0000256" key="15">
    <source>
        <dbReference type="HAMAP-Rule" id="MF_00103"/>
    </source>
</evidence>
<dbReference type="GO" id="GO:0003684">
    <property type="term" value="F:damaged DNA binding"/>
    <property type="evidence" value="ECO:0007669"/>
    <property type="project" value="InterPro"/>
</dbReference>
<dbReference type="STRING" id="1278311.GCA_000428705_01182"/>
<dbReference type="EC" id="4.2.99.18" evidence="15"/>
<gene>
    <name evidence="15 18" type="primary">mutM</name>
    <name evidence="15" type="synonym">fpg</name>
    <name evidence="18" type="ORF">NCTC10138_00756</name>
</gene>
<reference evidence="18 19" key="1">
    <citation type="submission" date="2019-01" db="EMBL/GenBank/DDBJ databases">
        <authorList>
            <consortium name="Pathogen Informatics"/>
        </authorList>
    </citation>
    <scope>NUCLEOTIDE SEQUENCE [LARGE SCALE GENOMIC DNA]</scope>
    <source>
        <strain evidence="18 19">NCTC10138</strain>
    </source>
</reference>